<dbReference type="InterPro" id="IPR002491">
    <property type="entry name" value="ABC_transptr_periplasmic_BD"/>
</dbReference>
<evidence type="ECO:0000256" key="5">
    <source>
        <dbReference type="SAM" id="SignalP"/>
    </source>
</evidence>
<keyword evidence="3" id="KW-0813">Transport</keyword>
<accession>A0A543EXJ7</accession>
<dbReference type="PANTHER" id="PTHR30532">
    <property type="entry name" value="IRON III DICITRATE-BINDING PERIPLASMIC PROTEIN"/>
    <property type="match status" value="1"/>
</dbReference>
<evidence type="ECO:0000256" key="3">
    <source>
        <dbReference type="ARBA" id="ARBA00022448"/>
    </source>
</evidence>
<gene>
    <name evidence="7" type="ORF">FB390_6486</name>
</gene>
<proteinExistence type="inferred from homology"/>
<feature type="chain" id="PRO_5039379122" evidence="5">
    <location>
        <begin position="31"/>
        <end position="339"/>
    </location>
</feature>
<comment type="subcellular location">
    <subcellularLocation>
        <location evidence="1">Cell envelope</location>
    </subcellularLocation>
</comment>
<dbReference type="EMBL" id="VFPG01000002">
    <property type="protein sequence ID" value="TQM26300.1"/>
    <property type="molecule type" value="Genomic_DNA"/>
</dbReference>
<evidence type="ECO:0000259" key="6">
    <source>
        <dbReference type="PROSITE" id="PS50983"/>
    </source>
</evidence>
<dbReference type="GO" id="GO:1901678">
    <property type="term" value="P:iron coordination entity transport"/>
    <property type="evidence" value="ECO:0007669"/>
    <property type="project" value="UniProtKB-ARBA"/>
</dbReference>
<dbReference type="PANTHER" id="PTHR30532:SF21">
    <property type="entry name" value="SIDEROPHORE-BINDING LIPOPROTEIN YFIY-RELATED"/>
    <property type="match status" value="1"/>
</dbReference>
<dbReference type="PROSITE" id="PS51257">
    <property type="entry name" value="PROKAR_LIPOPROTEIN"/>
    <property type="match status" value="1"/>
</dbReference>
<sequence length="339" mass="35406">MSTGRFRLRGFGRIAIAAVTAGLAATALVACGNGSGTTESAQVTGADPAAFPRTVDTVMGQVTIPRVPSRIVVLDTAELDSVTLLGIRPVGAVVPHTKTRGGFPEYLAGKVDGVTDVGPLLEPNLERIASLRPDLILSSKVRHEKIYDKLSGIAPTVFTETTGGPWKANLAVHGKALGLEQQAAQALREYEDRARALGAAIASANNGVLPTVSVVRFLAGPTRLYQSNSFSGVVLADIGLPRPASQLSTDPKKIMKEVSPEQIDQADAHLIFVATIDDPGKTEKNAVTAGRVWQDLAAVKSGKVFEVPDETWMSGIGVQAADRMLADVATATGVGLPGK</sequence>
<name>A0A543EXJ7_9NOCA</name>
<evidence type="ECO:0000256" key="4">
    <source>
        <dbReference type="ARBA" id="ARBA00022729"/>
    </source>
</evidence>
<dbReference type="SUPFAM" id="SSF53807">
    <property type="entry name" value="Helical backbone' metal receptor"/>
    <property type="match status" value="1"/>
</dbReference>
<comment type="caution">
    <text evidence="7">The sequence shown here is derived from an EMBL/GenBank/DDBJ whole genome shotgun (WGS) entry which is preliminary data.</text>
</comment>
<organism evidence="7 8">
    <name type="scientific">Nocardia bhagyanarayanae</name>
    <dbReference type="NCBI Taxonomy" id="1215925"/>
    <lineage>
        <taxon>Bacteria</taxon>
        <taxon>Bacillati</taxon>
        <taxon>Actinomycetota</taxon>
        <taxon>Actinomycetes</taxon>
        <taxon>Mycobacteriales</taxon>
        <taxon>Nocardiaceae</taxon>
        <taxon>Nocardia</taxon>
    </lineage>
</organism>
<dbReference type="Pfam" id="PF01497">
    <property type="entry name" value="Peripla_BP_2"/>
    <property type="match status" value="1"/>
</dbReference>
<dbReference type="InterPro" id="IPR051313">
    <property type="entry name" value="Bact_iron-sidero_bind"/>
</dbReference>
<dbReference type="GO" id="GO:0030288">
    <property type="term" value="C:outer membrane-bounded periplasmic space"/>
    <property type="evidence" value="ECO:0007669"/>
    <property type="project" value="TreeGrafter"/>
</dbReference>
<dbReference type="RefSeq" id="WP_141812860.1">
    <property type="nucleotide sequence ID" value="NZ_VFPG01000002.1"/>
</dbReference>
<reference evidence="7 8" key="1">
    <citation type="submission" date="2019-06" db="EMBL/GenBank/DDBJ databases">
        <title>Sequencing the genomes of 1000 actinobacteria strains.</title>
        <authorList>
            <person name="Klenk H.-P."/>
        </authorList>
    </citation>
    <scope>NUCLEOTIDE SEQUENCE [LARGE SCALE GENOMIC DNA]</scope>
    <source>
        <strain evidence="7 8">DSM 103495</strain>
    </source>
</reference>
<evidence type="ECO:0000256" key="1">
    <source>
        <dbReference type="ARBA" id="ARBA00004196"/>
    </source>
</evidence>
<evidence type="ECO:0000313" key="8">
    <source>
        <dbReference type="Proteomes" id="UP000316331"/>
    </source>
</evidence>
<keyword evidence="4 5" id="KW-0732">Signal</keyword>
<dbReference type="Gene3D" id="3.40.50.1980">
    <property type="entry name" value="Nitrogenase molybdenum iron protein domain"/>
    <property type="match status" value="2"/>
</dbReference>
<dbReference type="AlphaFoldDB" id="A0A543EXJ7"/>
<evidence type="ECO:0000313" key="7">
    <source>
        <dbReference type="EMBL" id="TQM26300.1"/>
    </source>
</evidence>
<comment type="similarity">
    <text evidence="2">Belongs to the bacterial solute-binding protein 8 family.</text>
</comment>
<dbReference type="PROSITE" id="PS50983">
    <property type="entry name" value="FE_B12_PBP"/>
    <property type="match status" value="1"/>
</dbReference>
<evidence type="ECO:0000256" key="2">
    <source>
        <dbReference type="ARBA" id="ARBA00008814"/>
    </source>
</evidence>
<dbReference type="Proteomes" id="UP000316331">
    <property type="component" value="Unassembled WGS sequence"/>
</dbReference>
<dbReference type="OrthoDB" id="9793175at2"/>
<feature type="signal peptide" evidence="5">
    <location>
        <begin position="1"/>
        <end position="30"/>
    </location>
</feature>
<keyword evidence="8" id="KW-1185">Reference proteome</keyword>
<feature type="domain" description="Fe/B12 periplasmic-binding" evidence="6">
    <location>
        <begin position="70"/>
        <end position="336"/>
    </location>
</feature>
<dbReference type="CDD" id="cd01146">
    <property type="entry name" value="FhuD"/>
    <property type="match status" value="1"/>
</dbReference>
<protein>
    <submittedName>
        <fullName evidence="7">Iron complex transport system substrate-binding protein</fullName>
    </submittedName>
</protein>